<keyword evidence="11" id="KW-0227">DNA damage</keyword>
<dbReference type="InterPro" id="IPR017961">
    <property type="entry name" value="DNA_pol_Y-fam_little_finger"/>
</dbReference>
<dbReference type="EMBL" id="BJOV01000001">
    <property type="protein sequence ID" value="GED99760.1"/>
    <property type="molecule type" value="Genomic_DNA"/>
</dbReference>
<evidence type="ECO:0000256" key="17">
    <source>
        <dbReference type="ARBA" id="ARBA00049244"/>
    </source>
</evidence>
<accession>A0A7I9V438</accession>
<comment type="subcellular location">
    <subcellularLocation>
        <location evidence="2">Cytoplasm</location>
    </subcellularLocation>
</comment>
<evidence type="ECO:0000256" key="8">
    <source>
        <dbReference type="ARBA" id="ARBA00022695"/>
    </source>
</evidence>
<dbReference type="InterPro" id="IPR043502">
    <property type="entry name" value="DNA/RNA_pol_sf"/>
</dbReference>
<dbReference type="Gene3D" id="3.40.1170.60">
    <property type="match status" value="1"/>
</dbReference>
<keyword evidence="12" id="KW-0460">Magnesium</keyword>
<dbReference type="PANTHER" id="PTHR11076">
    <property type="entry name" value="DNA REPAIR POLYMERASE UMUC / TRANSFERASE FAMILY MEMBER"/>
    <property type="match status" value="1"/>
</dbReference>
<dbReference type="PANTHER" id="PTHR11076:SF33">
    <property type="entry name" value="DNA POLYMERASE KAPPA"/>
    <property type="match status" value="1"/>
</dbReference>
<keyword evidence="6" id="KW-0963">Cytoplasm</keyword>
<feature type="domain" description="UmuC" evidence="18">
    <location>
        <begin position="52"/>
        <end position="250"/>
    </location>
</feature>
<dbReference type="InterPro" id="IPR050116">
    <property type="entry name" value="DNA_polymerase-Y"/>
</dbReference>
<sequence>MCSISLTLVVVANRTKASSLFRCQIATWSIAYSGLVAQHTGTDQPATRFRRLLHIDLDQFQVSAERLRRPDLVGAPVIVGGDGDPSRPRQVVTCASYEARAAGARAGLPMPAARRKCPDAVFLPLDMEFYEETSAAVMDVIRSFGHPVEVWGWDEAYIGVDPRDEPATLDAHGVTELAHSVRRAVRDRTGLPCCLGISDNKQRAKMAAGFAKAAVREPDAPDEARVFTLDDGNWNELMGPRPTRDLWSVGPKTARKLADRGIDTVAQLQAVDRDDLIALFGPSQGNWLYVLCRGGGDDAIATAPWIAKSHSKSNTYPADLTSRDDLSAAAGELTREVLDQVIQEGRIPFRVGLTVRTSTFYTRTKMRKLAAPGTDYDAIAPVVADLLDAFDLDRPVRLLAVRLELLDP</sequence>
<evidence type="ECO:0000256" key="4">
    <source>
        <dbReference type="ARBA" id="ARBA00012417"/>
    </source>
</evidence>
<comment type="catalytic activity">
    <reaction evidence="17">
        <text>DNA(n) + a 2'-deoxyribonucleoside 5'-triphosphate = DNA(n+1) + diphosphate</text>
        <dbReference type="Rhea" id="RHEA:22508"/>
        <dbReference type="Rhea" id="RHEA-COMP:17339"/>
        <dbReference type="Rhea" id="RHEA-COMP:17340"/>
        <dbReference type="ChEBI" id="CHEBI:33019"/>
        <dbReference type="ChEBI" id="CHEBI:61560"/>
        <dbReference type="ChEBI" id="CHEBI:173112"/>
        <dbReference type="EC" id="2.7.7.7"/>
    </reaction>
</comment>
<comment type="function">
    <text evidence="16">Poorly processive, error-prone DNA polymerase involved in untargeted mutagenesis. Copies undamaged DNA at stalled replication forks, which arise in vivo from mismatched or misaligned primer ends. These misaligned primers can be extended by PolIV. Exhibits no 3'-5' exonuclease (proofreading) activity. May be involved in translesional synthesis, in conjunction with the beta clamp from PolIII.</text>
</comment>
<dbReference type="GO" id="GO:0003887">
    <property type="term" value="F:DNA-directed DNA polymerase activity"/>
    <property type="evidence" value="ECO:0007669"/>
    <property type="project" value="UniProtKB-KW"/>
</dbReference>
<dbReference type="InterPro" id="IPR001126">
    <property type="entry name" value="UmuC"/>
</dbReference>
<dbReference type="GO" id="GO:0009432">
    <property type="term" value="P:SOS response"/>
    <property type="evidence" value="ECO:0007669"/>
    <property type="project" value="TreeGrafter"/>
</dbReference>
<evidence type="ECO:0000259" key="18">
    <source>
        <dbReference type="PROSITE" id="PS50173"/>
    </source>
</evidence>
<dbReference type="GO" id="GO:0003684">
    <property type="term" value="F:damaged DNA binding"/>
    <property type="evidence" value="ECO:0007669"/>
    <property type="project" value="InterPro"/>
</dbReference>
<dbReference type="Proteomes" id="UP000444960">
    <property type="component" value="Unassembled WGS sequence"/>
</dbReference>
<dbReference type="GO" id="GO:0006281">
    <property type="term" value="P:DNA repair"/>
    <property type="evidence" value="ECO:0007669"/>
    <property type="project" value="UniProtKB-KW"/>
</dbReference>
<comment type="similarity">
    <text evidence="3">Belongs to the DNA polymerase type-Y family.</text>
</comment>
<protein>
    <recommendedName>
        <fullName evidence="4">DNA-directed DNA polymerase</fullName>
        <ecNumber evidence="4">2.7.7.7</ecNumber>
    </recommendedName>
</protein>
<evidence type="ECO:0000256" key="16">
    <source>
        <dbReference type="ARBA" id="ARBA00025589"/>
    </source>
</evidence>
<comment type="caution">
    <text evidence="19">The sequence shown here is derived from an EMBL/GenBank/DDBJ whole genome shotgun (WGS) entry which is preliminary data.</text>
</comment>
<dbReference type="InterPro" id="IPR036775">
    <property type="entry name" value="DNA_pol_Y-fam_lit_finger_sf"/>
</dbReference>
<evidence type="ECO:0000256" key="13">
    <source>
        <dbReference type="ARBA" id="ARBA00022932"/>
    </source>
</evidence>
<evidence type="ECO:0000256" key="12">
    <source>
        <dbReference type="ARBA" id="ARBA00022842"/>
    </source>
</evidence>
<dbReference type="GO" id="GO:0046872">
    <property type="term" value="F:metal ion binding"/>
    <property type="evidence" value="ECO:0007669"/>
    <property type="project" value="UniProtKB-KW"/>
</dbReference>
<evidence type="ECO:0000256" key="14">
    <source>
        <dbReference type="ARBA" id="ARBA00023125"/>
    </source>
</evidence>
<dbReference type="GO" id="GO:0042276">
    <property type="term" value="P:error-prone translesion synthesis"/>
    <property type="evidence" value="ECO:0007669"/>
    <property type="project" value="TreeGrafter"/>
</dbReference>
<dbReference type="InterPro" id="IPR043128">
    <property type="entry name" value="Rev_trsase/Diguanyl_cyclase"/>
</dbReference>
<gene>
    <name evidence="19" type="primary">dinB_1</name>
    <name evidence="19" type="ORF">nbrc107696_02070</name>
</gene>
<keyword evidence="14" id="KW-0238">DNA-binding</keyword>
<dbReference type="Gene3D" id="3.30.1490.100">
    <property type="entry name" value="DNA polymerase, Y-family, little finger domain"/>
    <property type="match status" value="1"/>
</dbReference>
<dbReference type="SUPFAM" id="SSF56672">
    <property type="entry name" value="DNA/RNA polymerases"/>
    <property type="match status" value="1"/>
</dbReference>
<evidence type="ECO:0000256" key="5">
    <source>
        <dbReference type="ARBA" id="ARBA00022457"/>
    </source>
</evidence>
<dbReference type="GO" id="GO:0005829">
    <property type="term" value="C:cytosol"/>
    <property type="evidence" value="ECO:0007669"/>
    <property type="project" value="TreeGrafter"/>
</dbReference>
<evidence type="ECO:0000256" key="3">
    <source>
        <dbReference type="ARBA" id="ARBA00010945"/>
    </source>
</evidence>
<keyword evidence="20" id="KW-1185">Reference proteome</keyword>
<dbReference type="EC" id="2.7.7.7" evidence="4"/>
<dbReference type="CDD" id="cd03586">
    <property type="entry name" value="PolY_Pol_IV_kappa"/>
    <property type="match status" value="1"/>
</dbReference>
<keyword evidence="7" id="KW-0808">Transferase</keyword>
<evidence type="ECO:0000256" key="9">
    <source>
        <dbReference type="ARBA" id="ARBA00022705"/>
    </source>
</evidence>
<keyword evidence="9" id="KW-0235">DNA replication</keyword>
<reference evidence="20" key="1">
    <citation type="submission" date="2019-06" db="EMBL/GenBank/DDBJ databases">
        <title>Gordonia isolated from sludge of a wastewater treatment plant.</title>
        <authorList>
            <person name="Tamura T."/>
            <person name="Aoyama K."/>
            <person name="Kang Y."/>
            <person name="Saito S."/>
            <person name="Akiyama N."/>
            <person name="Yazawa K."/>
            <person name="Gonoi T."/>
            <person name="Mikami Y."/>
        </authorList>
    </citation>
    <scope>NUCLEOTIDE SEQUENCE [LARGE SCALE GENOMIC DNA]</scope>
    <source>
        <strain evidence="20">NBRC 107696</strain>
    </source>
</reference>
<dbReference type="Pfam" id="PF21999">
    <property type="entry name" value="IMS_HHH_1"/>
    <property type="match status" value="1"/>
</dbReference>
<name>A0A7I9V438_9ACTN</name>
<dbReference type="Pfam" id="PF00817">
    <property type="entry name" value="IMS"/>
    <property type="match status" value="1"/>
</dbReference>
<evidence type="ECO:0000256" key="1">
    <source>
        <dbReference type="ARBA" id="ARBA00001946"/>
    </source>
</evidence>
<dbReference type="PROSITE" id="PS50173">
    <property type="entry name" value="UMUC"/>
    <property type="match status" value="1"/>
</dbReference>
<evidence type="ECO:0000313" key="20">
    <source>
        <dbReference type="Proteomes" id="UP000444960"/>
    </source>
</evidence>
<keyword evidence="10" id="KW-0479">Metal-binding</keyword>
<dbReference type="GO" id="GO:0006260">
    <property type="term" value="P:DNA replication"/>
    <property type="evidence" value="ECO:0007669"/>
    <property type="project" value="UniProtKB-KW"/>
</dbReference>
<organism evidence="19 20">
    <name type="scientific">Gordonia spumicola</name>
    <dbReference type="NCBI Taxonomy" id="589161"/>
    <lineage>
        <taxon>Bacteria</taxon>
        <taxon>Bacillati</taxon>
        <taxon>Actinomycetota</taxon>
        <taxon>Actinomycetes</taxon>
        <taxon>Mycobacteriales</taxon>
        <taxon>Gordoniaceae</taxon>
        <taxon>Gordonia</taxon>
    </lineage>
</organism>
<evidence type="ECO:0000256" key="2">
    <source>
        <dbReference type="ARBA" id="ARBA00004496"/>
    </source>
</evidence>
<dbReference type="SUPFAM" id="SSF100879">
    <property type="entry name" value="Lesion bypass DNA polymerase (Y-family), little finger domain"/>
    <property type="match status" value="1"/>
</dbReference>
<dbReference type="NCBIfam" id="NF002883">
    <property type="entry name" value="PRK03352.1"/>
    <property type="match status" value="1"/>
</dbReference>
<keyword evidence="13" id="KW-0239">DNA-directed DNA polymerase</keyword>
<comment type="cofactor">
    <cofactor evidence="1">
        <name>Mg(2+)</name>
        <dbReference type="ChEBI" id="CHEBI:18420"/>
    </cofactor>
</comment>
<dbReference type="AlphaFoldDB" id="A0A7I9V438"/>
<keyword evidence="15" id="KW-0234">DNA repair</keyword>
<keyword evidence="8" id="KW-0548">Nucleotidyltransferase</keyword>
<dbReference type="Gene3D" id="3.30.70.270">
    <property type="match status" value="1"/>
</dbReference>
<keyword evidence="5" id="KW-0515">Mutator protein</keyword>
<evidence type="ECO:0000256" key="11">
    <source>
        <dbReference type="ARBA" id="ARBA00022763"/>
    </source>
</evidence>
<evidence type="ECO:0000313" key="19">
    <source>
        <dbReference type="EMBL" id="GED99760.1"/>
    </source>
</evidence>
<dbReference type="Gene3D" id="1.10.150.20">
    <property type="entry name" value="5' to 3' exonuclease, C-terminal subdomain"/>
    <property type="match status" value="1"/>
</dbReference>
<evidence type="ECO:0000256" key="6">
    <source>
        <dbReference type="ARBA" id="ARBA00022490"/>
    </source>
</evidence>
<evidence type="ECO:0000256" key="7">
    <source>
        <dbReference type="ARBA" id="ARBA00022679"/>
    </source>
</evidence>
<dbReference type="Pfam" id="PF11799">
    <property type="entry name" value="IMS_C"/>
    <property type="match status" value="1"/>
</dbReference>
<evidence type="ECO:0000256" key="15">
    <source>
        <dbReference type="ARBA" id="ARBA00023204"/>
    </source>
</evidence>
<proteinExistence type="inferred from homology"/>
<dbReference type="InterPro" id="IPR022880">
    <property type="entry name" value="DNApol_IV"/>
</dbReference>
<dbReference type="InterPro" id="IPR053848">
    <property type="entry name" value="IMS_HHH_1"/>
</dbReference>
<evidence type="ECO:0000256" key="10">
    <source>
        <dbReference type="ARBA" id="ARBA00022723"/>
    </source>
</evidence>